<sequence>MWEPGCQPVYEQACAATPRGWAPIPSEVNKEWGSRERSIEMKLGVVKSTVVVKDGLHAENRPHKGDWQVVQLTKYLYITCSLMTNSRKTPSRSSTSAKRRVQGLLDNPPSQESIRAEVQLVVDNGNIGVIRELGTKDQARFLEIVDQATPAVLVEDTQFVAALGDISSNILLLPTSTGLLQGLKKRGDIAVASGGTTDIWRGAWGDKP</sequence>
<accession>A0ACB6ZDN1</accession>
<reference evidence="1" key="1">
    <citation type="submission" date="2019-10" db="EMBL/GenBank/DDBJ databases">
        <authorList>
            <consortium name="DOE Joint Genome Institute"/>
            <person name="Kuo A."/>
            <person name="Miyauchi S."/>
            <person name="Kiss E."/>
            <person name="Drula E."/>
            <person name="Kohler A."/>
            <person name="Sanchez-Garcia M."/>
            <person name="Andreopoulos B."/>
            <person name="Barry K.W."/>
            <person name="Bonito G."/>
            <person name="Buee M."/>
            <person name="Carver A."/>
            <person name="Chen C."/>
            <person name="Cichocki N."/>
            <person name="Clum A."/>
            <person name="Culley D."/>
            <person name="Crous P.W."/>
            <person name="Fauchery L."/>
            <person name="Girlanda M."/>
            <person name="Hayes R."/>
            <person name="Keri Z."/>
            <person name="Labutti K."/>
            <person name="Lipzen A."/>
            <person name="Lombard V."/>
            <person name="Magnuson J."/>
            <person name="Maillard F."/>
            <person name="Morin E."/>
            <person name="Murat C."/>
            <person name="Nolan M."/>
            <person name="Ohm R."/>
            <person name="Pangilinan J."/>
            <person name="Pereira M."/>
            <person name="Perotto S."/>
            <person name="Peter M."/>
            <person name="Riley R."/>
            <person name="Sitrit Y."/>
            <person name="Stielow B."/>
            <person name="Szollosi G."/>
            <person name="Zifcakova L."/>
            <person name="Stursova M."/>
            <person name="Spatafora J.W."/>
            <person name="Tedersoo L."/>
            <person name="Vaario L.-M."/>
            <person name="Yamada A."/>
            <person name="Yan M."/>
            <person name="Wang P."/>
            <person name="Xu J."/>
            <person name="Bruns T."/>
            <person name="Baldrian P."/>
            <person name="Vilgalys R."/>
            <person name="Henrissat B."/>
            <person name="Grigoriev I.V."/>
            <person name="Hibbett D."/>
            <person name="Nagy L.G."/>
            <person name="Martin F.M."/>
        </authorList>
    </citation>
    <scope>NUCLEOTIDE SEQUENCE</scope>
    <source>
        <strain evidence="1">P2</strain>
    </source>
</reference>
<name>A0ACB6ZDN1_THEGA</name>
<evidence type="ECO:0000313" key="2">
    <source>
        <dbReference type="Proteomes" id="UP000886501"/>
    </source>
</evidence>
<proteinExistence type="predicted"/>
<keyword evidence="2" id="KW-1185">Reference proteome</keyword>
<feature type="non-terminal residue" evidence="1">
    <location>
        <position position="208"/>
    </location>
</feature>
<protein>
    <submittedName>
        <fullName evidence="1">Uncharacterized protein</fullName>
    </submittedName>
</protein>
<gene>
    <name evidence="1" type="ORF">BDM02DRAFT_3129539</name>
</gene>
<organism evidence="1 2">
    <name type="scientific">Thelephora ganbajun</name>
    <name type="common">Ganba fungus</name>
    <dbReference type="NCBI Taxonomy" id="370292"/>
    <lineage>
        <taxon>Eukaryota</taxon>
        <taxon>Fungi</taxon>
        <taxon>Dikarya</taxon>
        <taxon>Basidiomycota</taxon>
        <taxon>Agaricomycotina</taxon>
        <taxon>Agaricomycetes</taxon>
        <taxon>Thelephorales</taxon>
        <taxon>Thelephoraceae</taxon>
        <taxon>Thelephora</taxon>
    </lineage>
</organism>
<dbReference type="Proteomes" id="UP000886501">
    <property type="component" value="Unassembled WGS sequence"/>
</dbReference>
<dbReference type="EMBL" id="MU118027">
    <property type="protein sequence ID" value="KAF9647702.1"/>
    <property type="molecule type" value="Genomic_DNA"/>
</dbReference>
<comment type="caution">
    <text evidence="1">The sequence shown here is derived from an EMBL/GenBank/DDBJ whole genome shotgun (WGS) entry which is preliminary data.</text>
</comment>
<evidence type="ECO:0000313" key="1">
    <source>
        <dbReference type="EMBL" id="KAF9647702.1"/>
    </source>
</evidence>
<reference evidence="1" key="2">
    <citation type="journal article" date="2020" name="Nat. Commun.">
        <title>Large-scale genome sequencing of mycorrhizal fungi provides insights into the early evolution of symbiotic traits.</title>
        <authorList>
            <person name="Miyauchi S."/>
            <person name="Kiss E."/>
            <person name="Kuo A."/>
            <person name="Drula E."/>
            <person name="Kohler A."/>
            <person name="Sanchez-Garcia M."/>
            <person name="Morin E."/>
            <person name="Andreopoulos B."/>
            <person name="Barry K.W."/>
            <person name="Bonito G."/>
            <person name="Buee M."/>
            <person name="Carver A."/>
            <person name="Chen C."/>
            <person name="Cichocki N."/>
            <person name="Clum A."/>
            <person name="Culley D."/>
            <person name="Crous P.W."/>
            <person name="Fauchery L."/>
            <person name="Girlanda M."/>
            <person name="Hayes R.D."/>
            <person name="Keri Z."/>
            <person name="LaButti K."/>
            <person name="Lipzen A."/>
            <person name="Lombard V."/>
            <person name="Magnuson J."/>
            <person name="Maillard F."/>
            <person name="Murat C."/>
            <person name="Nolan M."/>
            <person name="Ohm R.A."/>
            <person name="Pangilinan J."/>
            <person name="Pereira M.F."/>
            <person name="Perotto S."/>
            <person name="Peter M."/>
            <person name="Pfister S."/>
            <person name="Riley R."/>
            <person name="Sitrit Y."/>
            <person name="Stielow J.B."/>
            <person name="Szollosi G."/>
            <person name="Zifcakova L."/>
            <person name="Stursova M."/>
            <person name="Spatafora J.W."/>
            <person name="Tedersoo L."/>
            <person name="Vaario L.M."/>
            <person name="Yamada A."/>
            <person name="Yan M."/>
            <person name="Wang P."/>
            <person name="Xu J."/>
            <person name="Bruns T."/>
            <person name="Baldrian P."/>
            <person name="Vilgalys R."/>
            <person name="Dunand C."/>
            <person name="Henrissat B."/>
            <person name="Grigoriev I.V."/>
            <person name="Hibbett D."/>
            <person name="Nagy L.G."/>
            <person name="Martin F.M."/>
        </authorList>
    </citation>
    <scope>NUCLEOTIDE SEQUENCE</scope>
    <source>
        <strain evidence="1">P2</strain>
    </source>
</reference>